<sequence>MFPVKGDEDYDEYLTTTEAPGIAYSVEVKLVELGENFKLPKAGSLQYTDLTNSIEENFKPLFNKLPGYRRVVVENIKPDDRNLVAAMNLQLERPLADKARALAEDTSAMDEKVKRVVRESISSGRIGNLKVDPQYLVIEPQKYISNAIPDASSTKEDGFFNLSEAKLYIVLGCIGALVLVAIIQAGCTIYRATARSSANHKRVYSVQLDPVYYRQVHESLPHYALTTMERNRQRWTT</sequence>
<evidence type="ECO:0000256" key="1">
    <source>
        <dbReference type="SAM" id="Phobius"/>
    </source>
</evidence>
<dbReference type="OrthoDB" id="188511at2759"/>
<accession>A0A653C440</accession>
<organism evidence="3 4">
    <name type="scientific">Callosobruchus maculatus</name>
    <name type="common">Southern cowpea weevil</name>
    <name type="synonym">Pulse bruchid</name>
    <dbReference type="NCBI Taxonomy" id="64391"/>
    <lineage>
        <taxon>Eukaryota</taxon>
        <taxon>Metazoa</taxon>
        <taxon>Ecdysozoa</taxon>
        <taxon>Arthropoda</taxon>
        <taxon>Hexapoda</taxon>
        <taxon>Insecta</taxon>
        <taxon>Pterygota</taxon>
        <taxon>Neoptera</taxon>
        <taxon>Endopterygota</taxon>
        <taxon>Coleoptera</taxon>
        <taxon>Polyphaga</taxon>
        <taxon>Cucujiformia</taxon>
        <taxon>Chrysomeloidea</taxon>
        <taxon>Chrysomelidae</taxon>
        <taxon>Bruchinae</taxon>
        <taxon>Bruchini</taxon>
        <taxon>Callosobruchus</taxon>
    </lineage>
</organism>
<feature type="domain" description="SEA" evidence="2">
    <location>
        <begin position="20"/>
        <end position="143"/>
    </location>
</feature>
<keyword evidence="1" id="KW-0472">Membrane</keyword>
<dbReference type="InterPro" id="IPR000082">
    <property type="entry name" value="SEA_dom"/>
</dbReference>
<evidence type="ECO:0000313" key="3">
    <source>
        <dbReference type="EMBL" id="VEN42624.1"/>
    </source>
</evidence>
<keyword evidence="4" id="KW-1185">Reference proteome</keyword>
<dbReference type="Proteomes" id="UP000410492">
    <property type="component" value="Unassembled WGS sequence"/>
</dbReference>
<dbReference type="PANTHER" id="PTHR46901:SF2">
    <property type="entry name" value="GH04942P"/>
    <property type="match status" value="1"/>
</dbReference>
<evidence type="ECO:0000313" key="4">
    <source>
        <dbReference type="Proteomes" id="UP000410492"/>
    </source>
</evidence>
<dbReference type="AlphaFoldDB" id="A0A653C440"/>
<gene>
    <name evidence="3" type="ORF">CALMAC_LOCUS6040</name>
</gene>
<feature type="transmembrane region" description="Helical" evidence="1">
    <location>
        <begin position="167"/>
        <end position="192"/>
    </location>
</feature>
<name>A0A653C440_CALMS</name>
<proteinExistence type="predicted"/>
<dbReference type="Pfam" id="PF01390">
    <property type="entry name" value="SEA"/>
    <property type="match status" value="1"/>
</dbReference>
<evidence type="ECO:0000259" key="2">
    <source>
        <dbReference type="PROSITE" id="PS50024"/>
    </source>
</evidence>
<dbReference type="EMBL" id="CAACVG010006929">
    <property type="protein sequence ID" value="VEN42624.1"/>
    <property type="molecule type" value="Genomic_DNA"/>
</dbReference>
<protein>
    <recommendedName>
        <fullName evidence="2">SEA domain-containing protein</fullName>
    </recommendedName>
</protein>
<dbReference type="PANTHER" id="PTHR46901">
    <property type="entry name" value="GH04942P"/>
    <property type="match status" value="1"/>
</dbReference>
<reference evidence="3 4" key="1">
    <citation type="submission" date="2019-01" db="EMBL/GenBank/DDBJ databases">
        <authorList>
            <person name="Sayadi A."/>
        </authorList>
    </citation>
    <scope>NUCLEOTIDE SEQUENCE [LARGE SCALE GENOMIC DNA]</scope>
</reference>
<keyword evidence="1" id="KW-1133">Transmembrane helix</keyword>
<keyword evidence="1" id="KW-0812">Transmembrane</keyword>
<dbReference type="PROSITE" id="PS50024">
    <property type="entry name" value="SEA"/>
    <property type="match status" value="1"/>
</dbReference>